<dbReference type="RefSeq" id="WP_209855806.1">
    <property type="nucleotide sequence ID" value="NZ_JAGGJV010000010.1"/>
</dbReference>
<sequence length="311" mass="33035">MQKSSPLLNTTPATPYCAIMTDDAETILNYAGEGAESQFGSALVTLVDIRGGASRALGAQMAVRGDGGYCGYVSGGCTEAAVAAEAIEAIGKGVDRYLLLGEGSRFFDIVLPCGGGITLAIHVLKDANPVREVLALLRSRRRVALGYDPHRQSVRVIGPSINAGWGDGLFVRRYRPKARLILCGRGIELDTTTRLATASAFETLSFDGRSPAKIDDDVDQDTAVALLFHDIDQEIPFLKAALAQEPFYLGALGSRRTHEKRCQALLALGYSETQIERIKAPIGMFGPVRDAGALALSVLADVGGAYSNRSS</sequence>
<organism evidence="3 4">
    <name type="scientific">Rhizobium herbae</name>
    <dbReference type="NCBI Taxonomy" id="508661"/>
    <lineage>
        <taxon>Bacteria</taxon>
        <taxon>Pseudomonadati</taxon>
        <taxon>Pseudomonadota</taxon>
        <taxon>Alphaproteobacteria</taxon>
        <taxon>Hyphomicrobiales</taxon>
        <taxon>Rhizobiaceae</taxon>
        <taxon>Rhizobium/Agrobacterium group</taxon>
        <taxon>Rhizobium</taxon>
    </lineage>
</organism>
<dbReference type="InterPro" id="IPR003777">
    <property type="entry name" value="XdhC_CoxI"/>
</dbReference>
<feature type="domain" description="XdhC Rossmann" evidence="2">
    <location>
        <begin position="180"/>
        <end position="302"/>
    </location>
</feature>
<accession>A0ABS4EU76</accession>
<dbReference type="PANTHER" id="PTHR30388">
    <property type="entry name" value="ALDEHYDE OXIDOREDUCTASE MOLYBDENUM COFACTOR ASSEMBLY PROTEIN"/>
    <property type="match status" value="1"/>
</dbReference>
<keyword evidence="4" id="KW-1185">Reference proteome</keyword>
<evidence type="ECO:0000259" key="1">
    <source>
        <dbReference type="Pfam" id="PF02625"/>
    </source>
</evidence>
<feature type="domain" description="XdhC- CoxI" evidence="1">
    <location>
        <begin position="42"/>
        <end position="95"/>
    </location>
</feature>
<evidence type="ECO:0000313" key="3">
    <source>
        <dbReference type="EMBL" id="MBP1861492.1"/>
    </source>
</evidence>
<proteinExistence type="predicted"/>
<dbReference type="EMBL" id="JAGGJV010000010">
    <property type="protein sequence ID" value="MBP1861492.1"/>
    <property type="molecule type" value="Genomic_DNA"/>
</dbReference>
<gene>
    <name evidence="3" type="ORF">J2Z75_005021</name>
</gene>
<evidence type="ECO:0000259" key="2">
    <source>
        <dbReference type="Pfam" id="PF13478"/>
    </source>
</evidence>
<name>A0ABS4EU76_9HYPH</name>
<reference evidence="3 4" key="1">
    <citation type="submission" date="2021-03" db="EMBL/GenBank/DDBJ databases">
        <title>Genomic Encyclopedia of Type Strains, Phase IV (KMG-IV): sequencing the most valuable type-strain genomes for metagenomic binning, comparative biology and taxonomic classification.</title>
        <authorList>
            <person name="Goeker M."/>
        </authorList>
    </citation>
    <scope>NUCLEOTIDE SEQUENCE [LARGE SCALE GENOMIC DNA]</scope>
    <source>
        <strain evidence="3 4">DSM 26427</strain>
    </source>
</reference>
<dbReference type="PANTHER" id="PTHR30388:SF4">
    <property type="entry name" value="MOLYBDENUM COFACTOR INSERTION CHAPERONE PAOD"/>
    <property type="match status" value="1"/>
</dbReference>
<dbReference type="InterPro" id="IPR027051">
    <property type="entry name" value="XdhC_Rossmann_dom"/>
</dbReference>
<dbReference type="Pfam" id="PF13478">
    <property type="entry name" value="XdhC_C"/>
    <property type="match status" value="1"/>
</dbReference>
<dbReference type="Pfam" id="PF02625">
    <property type="entry name" value="XdhC_CoxI"/>
    <property type="match status" value="1"/>
</dbReference>
<dbReference type="Gene3D" id="3.40.50.720">
    <property type="entry name" value="NAD(P)-binding Rossmann-like Domain"/>
    <property type="match status" value="1"/>
</dbReference>
<evidence type="ECO:0000313" key="4">
    <source>
        <dbReference type="Proteomes" id="UP000823786"/>
    </source>
</evidence>
<dbReference type="InterPro" id="IPR052698">
    <property type="entry name" value="MoCofactor_Util/Proc"/>
</dbReference>
<protein>
    <submittedName>
        <fullName evidence="3">Xanthine dehydrogenase accessory factor</fullName>
    </submittedName>
</protein>
<comment type="caution">
    <text evidence="3">The sequence shown here is derived from an EMBL/GenBank/DDBJ whole genome shotgun (WGS) entry which is preliminary data.</text>
</comment>
<dbReference type="Proteomes" id="UP000823786">
    <property type="component" value="Unassembled WGS sequence"/>
</dbReference>